<name>A0A9N9GVA3_9GLOM</name>
<organism evidence="1 2">
    <name type="scientific">Cetraspora pellucida</name>
    <dbReference type="NCBI Taxonomy" id="1433469"/>
    <lineage>
        <taxon>Eukaryota</taxon>
        <taxon>Fungi</taxon>
        <taxon>Fungi incertae sedis</taxon>
        <taxon>Mucoromycota</taxon>
        <taxon>Glomeromycotina</taxon>
        <taxon>Glomeromycetes</taxon>
        <taxon>Diversisporales</taxon>
        <taxon>Gigasporaceae</taxon>
        <taxon>Cetraspora</taxon>
    </lineage>
</organism>
<sequence length="190" mass="22116">NNIKTQKTIQSVKPIQDLSKLIKYKQYKKVATFFSKVFYNEVQSISYSSDKIILNEVIFSANEQQFRVIYNQQTNEDLKVLAIVYTIDKEHISRNMYHVITKIKQNLSKEWVIFKMKQQIDNQMQQAISIQTINLDANISQTNLEINESINIDDFEIVEEVTKSIGKAAYRSLKDILSYIIPSLVQKGVL</sequence>
<protein>
    <submittedName>
        <fullName evidence="1">6220_t:CDS:1</fullName>
    </submittedName>
</protein>
<evidence type="ECO:0000313" key="1">
    <source>
        <dbReference type="EMBL" id="CAG8636978.1"/>
    </source>
</evidence>
<proteinExistence type="predicted"/>
<accession>A0A9N9GVA3</accession>
<keyword evidence="2" id="KW-1185">Reference proteome</keyword>
<dbReference type="Proteomes" id="UP000789759">
    <property type="component" value="Unassembled WGS sequence"/>
</dbReference>
<comment type="caution">
    <text evidence="1">The sequence shown here is derived from an EMBL/GenBank/DDBJ whole genome shotgun (WGS) entry which is preliminary data.</text>
</comment>
<dbReference type="OrthoDB" id="2434739at2759"/>
<dbReference type="AlphaFoldDB" id="A0A9N9GVA3"/>
<gene>
    <name evidence="1" type="ORF">CPELLU_LOCUS8670</name>
</gene>
<dbReference type="EMBL" id="CAJVQA010006240">
    <property type="protein sequence ID" value="CAG8636978.1"/>
    <property type="molecule type" value="Genomic_DNA"/>
</dbReference>
<reference evidence="1" key="1">
    <citation type="submission" date="2021-06" db="EMBL/GenBank/DDBJ databases">
        <authorList>
            <person name="Kallberg Y."/>
            <person name="Tangrot J."/>
            <person name="Rosling A."/>
        </authorList>
    </citation>
    <scope>NUCLEOTIDE SEQUENCE</scope>
    <source>
        <strain evidence="1">FL966</strain>
    </source>
</reference>
<feature type="non-terminal residue" evidence="1">
    <location>
        <position position="1"/>
    </location>
</feature>
<evidence type="ECO:0000313" key="2">
    <source>
        <dbReference type="Proteomes" id="UP000789759"/>
    </source>
</evidence>